<dbReference type="RefSeq" id="WP_197115191.1">
    <property type="nucleotide sequence ID" value="NZ_JACBXQ010000002.1"/>
</dbReference>
<dbReference type="PANTHER" id="PTHR10000">
    <property type="entry name" value="PHOSPHOSERINE PHOSPHATASE"/>
    <property type="match status" value="1"/>
</dbReference>
<dbReference type="Pfam" id="PF08282">
    <property type="entry name" value="Hydrolase_3"/>
    <property type="match status" value="1"/>
</dbReference>
<name>A0ABS0LQL5_9LACT</name>
<dbReference type="Gene3D" id="3.40.50.1000">
    <property type="entry name" value="HAD superfamily/HAD-like"/>
    <property type="match status" value="1"/>
</dbReference>
<organism evidence="1 2">
    <name type="scientific">Facklamia lactis</name>
    <dbReference type="NCBI Taxonomy" id="2749967"/>
    <lineage>
        <taxon>Bacteria</taxon>
        <taxon>Bacillati</taxon>
        <taxon>Bacillota</taxon>
        <taxon>Bacilli</taxon>
        <taxon>Lactobacillales</taxon>
        <taxon>Aerococcaceae</taxon>
        <taxon>Facklamia</taxon>
    </lineage>
</organism>
<sequence>MELKLVTIDLDETLLRTDKTYDVDRFNKVLEKLNEQGIIVAVVTGNSYHKIHDYFTAEVLAKLYFACDNGNYIVKDGTPIKKTGIPYQDFTQIIDFIDEFDGYYPCLSLGDASYFRKKSGPAFDFVARYNNDLQYIPLFSELPEDSVVTKIAIATEDSLDKNKVLARIINERYENVTAVTSGDGWVDVYNRQGGKGSALAYLQDKYQIKAEESMAFGDSLNDESMMSQVYYSIAMENADVDLEMQCRFKIGTNNDQAVLGVLERYIQKGNLDFLNDKRTIKQ</sequence>
<dbReference type="EMBL" id="JACBXQ010000002">
    <property type="protein sequence ID" value="MBG9986289.1"/>
    <property type="molecule type" value="Genomic_DNA"/>
</dbReference>
<evidence type="ECO:0000313" key="2">
    <source>
        <dbReference type="Proteomes" id="UP000721415"/>
    </source>
</evidence>
<dbReference type="Proteomes" id="UP000721415">
    <property type="component" value="Unassembled WGS sequence"/>
</dbReference>
<dbReference type="InterPro" id="IPR006379">
    <property type="entry name" value="HAD-SF_hydro_IIB"/>
</dbReference>
<dbReference type="SFLD" id="SFLDS00003">
    <property type="entry name" value="Haloacid_Dehalogenase"/>
    <property type="match status" value="1"/>
</dbReference>
<protein>
    <submittedName>
        <fullName evidence="1">HAD family phosphatase</fullName>
    </submittedName>
</protein>
<dbReference type="InterPro" id="IPR023214">
    <property type="entry name" value="HAD_sf"/>
</dbReference>
<dbReference type="PANTHER" id="PTHR10000:SF53">
    <property type="entry name" value="5-AMINO-6-(5-PHOSPHO-D-RIBITYLAMINO)URACIL PHOSPHATASE YBJI-RELATED"/>
    <property type="match status" value="1"/>
</dbReference>
<reference evidence="1 2" key="1">
    <citation type="submission" date="2020-07" db="EMBL/GenBank/DDBJ databases">
        <title>Facklamia lactis sp. nov., isolated from raw milk.</title>
        <authorList>
            <person name="Doll E.V."/>
            <person name="Huptas C."/>
            <person name="Staib L."/>
            <person name="Wenning M."/>
            <person name="Scherer S."/>
        </authorList>
    </citation>
    <scope>NUCLEOTIDE SEQUENCE [LARGE SCALE GENOMIC DNA]</scope>
    <source>
        <strain evidence="1 2">DSM 111018</strain>
    </source>
</reference>
<dbReference type="SUPFAM" id="SSF56784">
    <property type="entry name" value="HAD-like"/>
    <property type="match status" value="1"/>
</dbReference>
<dbReference type="InterPro" id="IPR036412">
    <property type="entry name" value="HAD-like_sf"/>
</dbReference>
<dbReference type="PROSITE" id="PS01229">
    <property type="entry name" value="COF_2"/>
    <property type="match status" value="1"/>
</dbReference>
<dbReference type="NCBIfam" id="TIGR01484">
    <property type="entry name" value="HAD-SF-IIB"/>
    <property type="match status" value="1"/>
</dbReference>
<dbReference type="SFLD" id="SFLDG01140">
    <property type="entry name" value="C2.B:_Phosphomannomutase_and_P"/>
    <property type="match status" value="1"/>
</dbReference>
<comment type="caution">
    <text evidence="1">The sequence shown here is derived from an EMBL/GenBank/DDBJ whole genome shotgun (WGS) entry which is preliminary data.</text>
</comment>
<accession>A0ABS0LQL5</accession>
<gene>
    <name evidence="1" type="ORF">HZY91_05205</name>
</gene>
<dbReference type="Gene3D" id="3.30.1240.10">
    <property type="match status" value="1"/>
</dbReference>
<keyword evidence="2" id="KW-1185">Reference proteome</keyword>
<evidence type="ECO:0000313" key="1">
    <source>
        <dbReference type="EMBL" id="MBG9986289.1"/>
    </source>
</evidence>
<proteinExistence type="predicted"/>